<organism evidence="2 3">
    <name type="scientific">Dokdonia ponticola</name>
    <dbReference type="NCBI Taxonomy" id="2041041"/>
    <lineage>
        <taxon>Bacteria</taxon>
        <taxon>Pseudomonadati</taxon>
        <taxon>Bacteroidota</taxon>
        <taxon>Flavobacteriia</taxon>
        <taxon>Flavobacteriales</taxon>
        <taxon>Flavobacteriaceae</taxon>
        <taxon>Dokdonia</taxon>
    </lineage>
</organism>
<keyword evidence="2" id="KW-0808">Transferase</keyword>
<dbReference type="EC" id="2.3.-.-" evidence="2"/>
<evidence type="ECO:0000313" key="3">
    <source>
        <dbReference type="Proteomes" id="UP001596043"/>
    </source>
</evidence>
<feature type="domain" description="N-acetyltransferase" evidence="1">
    <location>
        <begin position="10"/>
        <end position="172"/>
    </location>
</feature>
<keyword evidence="3" id="KW-1185">Reference proteome</keyword>
<dbReference type="Proteomes" id="UP001596043">
    <property type="component" value="Unassembled WGS sequence"/>
</dbReference>
<dbReference type="Gene3D" id="3.40.630.30">
    <property type="match status" value="1"/>
</dbReference>
<dbReference type="GO" id="GO:0016746">
    <property type="term" value="F:acyltransferase activity"/>
    <property type="evidence" value="ECO:0007669"/>
    <property type="project" value="UniProtKB-KW"/>
</dbReference>
<dbReference type="InterPro" id="IPR000182">
    <property type="entry name" value="GNAT_dom"/>
</dbReference>
<dbReference type="PROSITE" id="PS51186">
    <property type="entry name" value="GNAT"/>
    <property type="match status" value="1"/>
</dbReference>
<dbReference type="EMBL" id="JBHSFV010000003">
    <property type="protein sequence ID" value="MFC4633549.1"/>
    <property type="molecule type" value="Genomic_DNA"/>
</dbReference>
<evidence type="ECO:0000259" key="1">
    <source>
        <dbReference type="PROSITE" id="PS51186"/>
    </source>
</evidence>
<dbReference type="SUPFAM" id="SSF55729">
    <property type="entry name" value="Acyl-CoA N-acyltransferases (Nat)"/>
    <property type="match status" value="1"/>
</dbReference>
<dbReference type="Pfam" id="PF13302">
    <property type="entry name" value="Acetyltransf_3"/>
    <property type="match status" value="1"/>
</dbReference>
<keyword evidence="2" id="KW-0012">Acyltransferase</keyword>
<gene>
    <name evidence="2" type="ORF">ACFO3O_06500</name>
</gene>
<dbReference type="PANTHER" id="PTHR43792">
    <property type="entry name" value="GNAT FAMILY, PUTATIVE (AFU_ORTHOLOGUE AFUA_3G00765)-RELATED-RELATED"/>
    <property type="match status" value="1"/>
</dbReference>
<sequence>MKIITETKNLILREVEIEDTGYMYDLDSNPLVHEYLGKKPISCIGKARAYIDSIQMQYKKYGIGRWAAIEKSSGDWIGWTGLKMNTEWSPNGHTNFYDIGYRFMPQYWGKGYATESSIAAKDYFFEHFPDQKLCGIAELGNGASCRVLEKIGLERKEDFFYEPENLMLAWFEKCMG</sequence>
<reference evidence="3" key="1">
    <citation type="journal article" date="2019" name="Int. J. Syst. Evol. Microbiol.">
        <title>The Global Catalogue of Microorganisms (GCM) 10K type strain sequencing project: providing services to taxonomists for standard genome sequencing and annotation.</title>
        <authorList>
            <consortium name="The Broad Institute Genomics Platform"/>
            <consortium name="The Broad Institute Genome Sequencing Center for Infectious Disease"/>
            <person name="Wu L."/>
            <person name="Ma J."/>
        </authorList>
    </citation>
    <scope>NUCLEOTIDE SEQUENCE [LARGE SCALE GENOMIC DNA]</scope>
    <source>
        <strain evidence="3">YJ-61-S</strain>
    </source>
</reference>
<name>A0ABV9HU78_9FLAO</name>
<accession>A0ABV9HU78</accession>
<proteinExistence type="predicted"/>
<dbReference type="InterPro" id="IPR051531">
    <property type="entry name" value="N-acetyltransferase"/>
</dbReference>
<protein>
    <submittedName>
        <fullName evidence="2">GNAT family N-acetyltransferase</fullName>
        <ecNumber evidence="2">2.3.-.-</ecNumber>
    </submittedName>
</protein>
<dbReference type="RefSeq" id="WP_379977759.1">
    <property type="nucleotide sequence ID" value="NZ_JBHSFV010000003.1"/>
</dbReference>
<comment type="caution">
    <text evidence="2">The sequence shown here is derived from an EMBL/GenBank/DDBJ whole genome shotgun (WGS) entry which is preliminary data.</text>
</comment>
<dbReference type="PANTHER" id="PTHR43792:SF16">
    <property type="entry name" value="N-ACETYLTRANSFERASE DOMAIN-CONTAINING PROTEIN"/>
    <property type="match status" value="1"/>
</dbReference>
<evidence type="ECO:0000313" key="2">
    <source>
        <dbReference type="EMBL" id="MFC4633549.1"/>
    </source>
</evidence>
<dbReference type="InterPro" id="IPR016181">
    <property type="entry name" value="Acyl_CoA_acyltransferase"/>
</dbReference>